<feature type="region of interest" description="Disordered" evidence="2">
    <location>
        <begin position="186"/>
        <end position="211"/>
    </location>
</feature>
<dbReference type="EMBL" id="MEXL01000018">
    <property type="protein sequence ID" value="OGD03047.1"/>
    <property type="molecule type" value="Genomic_DNA"/>
</dbReference>
<dbReference type="GO" id="GO:0005737">
    <property type="term" value="C:cytoplasm"/>
    <property type="evidence" value="ECO:0007669"/>
    <property type="project" value="TreeGrafter"/>
</dbReference>
<dbReference type="Gene3D" id="3.20.20.105">
    <property type="entry name" value="Queuine tRNA-ribosyltransferase-like"/>
    <property type="match status" value="1"/>
</dbReference>
<proteinExistence type="predicted"/>
<dbReference type="Pfam" id="PF01702">
    <property type="entry name" value="TGT"/>
    <property type="match status" value="2"/>
</dbReference>
<feature type="compositionally biased region" description="Polar residues" evidence="2">
    <location>
        <begin position="192"/>
        <end position="205"/>
    </location>
</feature>
<protein>
    <recommendedName>
        <fullName evidence="3">tRNA-guanine(15) transglycosylase-like domain-containing protein</fullName>
    </recommendedName>
</protein>
<evidence type="ECO:0000256" key="2">
    <source>
        <dbReference type="SAM" id="MobiDB-lite"/>
    </source>
</evidence>
<feature type="domain" description="tRNA-guanine(15) transglycosylase-like" evidence="3">
    <location>
        <begin position="239"/>
        <end position="413"/>
    </location>
</feature>
<gene>
    <name evidence="4" type="ORF">A3E17_00580</name>
</gene>
<evidence type="ECO:0000313" key="4">
    <source>
        <dbReference type="EMBL" id="OGD03047.1"/>
    </source>
</evidence>
<dbReference type="PANTHER" id="PTHR46499:SF1">
    <property type="entry name" value="QUEUINE TRNA-RIBOSYLTRANSFERASE"/>
    <property type="match status" value="1"/>
</dbReference>
<reference evidence="4 5" key="1">
    <citation type="journal article" date="2016" name="Nat. Commun.">
        <title>Thousands of microbial genomes shed light on interconnected biogeochemical processes in an aquifer system.</title>
        <authorList>
            <person name="Anantharaman K."/>
            <person name="Brown C.T."/>
            <person name="Hug L.A."/>
            <person name="Sharon I."/>
            <person name="Castelle C.J."/>
            <person name="Probst A.J."/>
            <person name="Thomas B.C."/>
            <person name="Singh A."/>
            <person name="Wilkins M.J."/>
            <person name="Karaoz U."/>
            <person name="Brodie E.L."/>
            <person name="Williams K.H."/>
            <person name="Hubbard S.S."/>
            <person name="Banfield J.F."/>
        </authorList>
    </citation>
    <scope>NUCLEOTIDE SEQUENCE [LARGE SCALE GENOMIC DNA]</scope>
</reference>
<evidence type="ECO:0000256" key="1">
    <source>
        <dbReference type="ARBA" id="ARBA00022694"/>
    </source>
</evidence>
<evidence type="ECO:0000313" key="5">
    <source>
        <dbReference type="Proteomes" id="UP000178993"/>
    </source>
</evidence>
<organism evidence="4 5">
    <name type="scientific">Candidatus Amesbacteria bacterium RIFCSPHIGHO2_12_FULL_48_14</name>
    <dbReference type="NCBI Taxonomy" id="1797257"/>
    <lineage>
        <taxon>Bacteria</taxon>
        <taxon>Candidatus Amesiibacteriota</taxon>
    </lineage>
</organism>
<comment type="caution">
    <text evidence="4">The sequence shown here is derived from an EMBL/GenBank/DDBJ whole genome shotgun (WGS) entry which is preliminary data.</text>
</comment>
<dbReference type="GO" id="GO:0002099">
    <property type="term" value="P:tRNA wobble guanine modification"/>
    <property type="evidence" value="ECO:0007669"/>
    <property type="project" value="TreeGrafter"/>
</dbReference>
<sequence>MFKFTVTGKLPGFGRTGTFSVPHGTVTTPVFMPVGTAASVKALDHQDLESVGAQIILANAYHLYLRPGSIAVKNLGGIHKFMHWPHPILTDSGGFQIQSLGRPKAGLCKITDQGAEFRSHHDGSSHLLTPEAATAIQIEIGADMIMAFDHSVPADADYKTAKEATDRTHRWLTRCINTWKRNAKADGEVPDQLTQPAPNKTTGKNKTSKAGEYAGKAMTGNDRKFSNESDYRWSGNEPSARQALFGIIQGGNFADLRRASAEFVISQNLPGIAIGGASVGTDPAQTSENIHFIRDLLPTNIPLYAMGVGVRPSDAIEAIKAGADMFDCVAPTRLARCGQLYNRESKSEYIDIGRTKFKLDPSPVDLSCDCSTCSQYTRAYLHHLFKSRELLYYRLATIHNLRTMIRTVANFRTSR</sequence>
<dbReference type="AlphaFoldDB" id="A0A1F4ZAY1"/>
<keyword evidence="1" id="KW-0819">tRNA processing</keyword>
<dbReference type="Proteomes" id="UP000178993">
    <property type="component" value="Unassembled WGS sequence"/>
</dbReference>
<dbReference type="InterPro" id="IPR002616">
    <property type="entry name" value="tRNA_ribo_trans-like"/>
</dbReference>
<evidence type="ECO:0000259" key="3">
    <source>
        <dbReference type="Pfam" id="PF01702"/>
    </source>
</evidence>
<dbReference type="PANTHER" id="PTHR46499">
    <property type="entry name" value="QUEUINE TRNA-RIBOSYLTRANSFERASE"/>
    <property type="match status" value="1"/>
</dbReference>
<dbReference type="NCBIfam" id="TIGR00449">
    <property type="entry name" value="tgt_general"/>
    <property type="match status" value="2"/>
</dbReference>
<dbReference type="InterPro" id="IPR036511">
    <property type="entry name" value="TGT-like_sf"/>
</dbReference>
<dbReference type="InterPro" id="IPR050076">
    <property type="entry name" value="ArchSynthase1/Queuine_TRR"/>
</dbReference>
<name>A0A1F4ZAY1_9BACT</name>
<dbReference type="SUPFAM" id="SSF51713">
    <property type="entry name" value="tRNA-guanine transglycosylase"/>
    <property type="match status" value="1"/>
</dbReference>
<accession>A0A1F4ZAY1</accession>
<feature type="domain" description="tRNA-guanine(15) transglycosylase-like" evidence="3">
    <location>
        <begin position="14"/>
        <end position="182"/>
    </location>
</feature>